<sequence>MELAENHAFNHFSHRHPLENSTTSASTIDNTTCYGCNLRILSGKDQYNCKACSFSLHRICSNMPRKTRHPAHPDHYLTLLISPPSSNTTFKCKACGHLISGFYYNCAECGIYYHILCSALPLSIAISSHPHTLKIKFSPPYVFYCDLCDKPSHVGWLYRCRFCEFDAHISCAISQRRSQPVPLPNTLTRQIIYSSASIMETSRLIDYGIESDELMQLVVQGVARGNDVAVAGWDERLRSPQEKLEIGRFQLNQTETQMSRTGTSNKDPSGSVSEDLTIPSYQFSDQCFSIDLQKSCSSVDLRSQTRKEASHQDAKVVPEVETRISSDKMTMLNSKNSGNKPVFNPLYKAPEDWLNEASLLEGSNRYDGMKLGQKEENGKTNGYGGSRPPAGIKEDGVKSGSWSCLRWWTRHEKCSKSFKNGGL</sequence>
<evidence type="ECO:0000259" key="3">
    <source>
        <dbReference type="Pfam" id="PF03107"/>
    </source>
</evidence>
<dbReference type="PANTHER" id="PTHR46288">
    <property type="entry name" value="PHORBOL-ESTER/DAG-TYPE DOMAIN-CONTAINING PROTEIN"/>
    <property type="match status" value="1"/>
</dbReference>
<dbReference type="Gramene" id="Manes.09G036000.1.v8.1">
    <property type="protein sequence ID" value="Manes.09G036000.1.v8.1.CDS"/>
    <property type="gene ID" value="Manes.09G036000.v8.1"/>
</dbReference>
<name>A0A2C9V7K3_MANES</name>
<keyword evidence="5" id="KW-1185">Reference proteome</keyword>
<dbReference type="Pfam" id="PF03107">
    <property type="entry name" value="C1_2"/>
    <property type="match status" value="3"/>
</dbReference>
<organism evidence="4 5">
    <name type="scientific">Manihot esculenta</name>
    <name type="common">Cassava</name>
    <name type="synonym">Jatropha manihot</name>
    <dbReference type="NCBI Taxonomy" id="3983"/>
    <lineage>
        <taxon>Eukaryota</taxon>
        <taxon>Viridiplantae</taxon>
        <taxon>Streptophyta</taxon>
        <taxon>Embryophyta</taxon>
        <taxon>Tracheophyta</taxon>
        <taxon>Spermatophyta</taxon>
        <taxon>Magnoliopsida</taxon>
        <taxon>eudicotyledons</taxon>
        <taxon>Gunneridae</taxon>
        <taxon>Pentapetalae</taxon>
        <taxon>rosids</taxon>
        <taxon>fabids</taxon>
        <taxon>Malpighiales</taxon>
        <taxon>Euphorbiaceae</taxon>
        <taxon>Crotonoideae</taxon>
        <taxon>Manihoteae</taxon>
        <taxon>Manihot</taxon>
    </lineage>
</organism>
<evidence type="ECO:0000256" key="1">
    <source>
        <dbReference type="ARBA" id="ARBA00022737"/>
    </source>
</evidence>
<gene>
    <name evidence="4" type="ORF">MANES_09G036000v8</name>
</gene>
<keyword evidence="1" id="KW-0677">Repeat</keyword>
<dbReference type="SUPFAM" id="SSF57889">
    <property type="entry name" value="Cysteine-rich domain"/>
    <property type="match status" value="1"/>
</dbReference>
<dbReference type="Proteomes" id="UP000091857">
    <property type="component" value="Chromosome 9"/>
</dbReference>
<feature type="domain" description="DC1" evidence="3">
    <location>
        <begin position="12"/>
        <end position="60"/>
    </location>
</feature>
<dbReference type="OrthoDB" id="1483207at2759"/>
<reference evidence="5" key="1">
    <citation type="journal article" date="2016" name="Nat. Biotechnol.">
        <title>Sequencing wild and cultivated cassava and related species reveals extensive interspecific hybridization and genetic diversity.</title>
        <authorList>
            <person name="Bredeson J.V."/>
            <person name="Lyons J.B."/>
            <person name="Prochnik S.E."/>
            <person name="Wu G.A."/>
            <person name="Ha C.M."/>
            <person name="Edsinger-Gonzales E."/>
            <person name="Grimwood J."/>
            <person name="Schmutz J."/>
            <person name="Rabbi I.Y."/>
            <person name="Egesi C."/>
            <person name="Nauluvula P."/>
            <person name="Lebot V."/>
            <person name="Ndunguru J."/>
            <person name="Mkamilo G."/>
            <person name="Bart R.S."/>
            <person name="Setter T.L."/>
            <person name="Gleadow R.M."/>
            <person name="Kulakow P."/>
            <person name="Ferguson M.E."/>
            <person name="Rounsley S."/>
            <person name="Rokhsar D.S."/>
        </authorList>
    </citation>
    <scope>NUCLEOTIDE SEQUENCE [LARGE SCALE GENOMIC DNA]</scope>
    <source>
        <strain evidence="5">cv. AM560-2</strain>
    </source>
</reference>
<evidence type="ECO:0000313" key="4">
    <source>
        <dbReference type="EMBL" id="OAY40611.1"/>
    </source>
</evidence>
<accession>A0A2C9V7K3</accession>
<protein>
    <recommendedName>
        <fullName evidence="3">DC1 domain-containing protein</fullName>
    </recommendedName>
</protein>
<dbReference type="PANTHER" id="PTHR46288:SF17">
    <property type="entry name" value="CYSTEINE_HISTIDINE-RICH C1 DOMAIN PROTEIN"/>
    <property type="match status" value="1"/>
</dbReference>
<feature type="region of interest" description="Disordered" evidence="2">
    <location>
        <begin position="368"/>
        <end position="398"/>
    </location>
</feature>
<feature type="domain" description="DC1" evidence="3">
    <location>
        <begin position="128"/>
        <end position="172"/>
    </location>
</feature>
<dbReference type="STRING" id="3983.A0A2C9V7K3"/>
<dbReference type="AlphaFoldDB" id="A0A2C9V7K3"/>
<dbReference type="EMBL" id="CM004395">
    <property type="protein sequence ID" value="OAY40611.1"/>
    <property type="molecule type" value="Genomic_DNA"/>
</dbReference>
<evidence type="ECO:0000313" key="5">
    <source>
        <dbReference type="Proteomes" id="UP000091857"/>
    </source>
</evidence>
<feature type="domain" description="DC1" evidence="3">
    <location>
        <begin position="71"/>
        <end position="117"/>
    </location>
</feature>
<comment type="caution">
    <text evidence="4">The sequence shown here is derived from an EMBL/GenBank/DDBJ whole genome shotgun (WGS) entry which is preliminary data.</text>
</comment>
<dbReference type="InterPro" id="IPR046349">
    <property type="entry name" value="C1-like_sf"/>
</dbReference>
<proteinExistence type="predicted"/>
<feature type="region of interest" description="Disordered" evidence="2">
    <location>
        <begin position="252"/>
        <end position="272"/>
    </location>
</feature>
<evidence type="ECO:0000256" key="2">
    <source>
        <dbReference type="SAM" id="MobiDB-lite"/>
    </source>
</evidence>
<dbReference type="InterPro" id="IPR004146">
    <property type="entry name" value="DC1"/>
</dbReference>